<accession>A0A379WJM9</accession>
<evidence type="ECO:0000313" key="3">
    <source>
        <dbReference type="Proteomes" id="UP000254712"/>
    </source>
</evidence>
<organism evidence="2 3">
    <name type="scientific">Salmonella enterica I</name>
    <dbReference type="NCBI Taxonomy" id="59201"/>
    <lineage>
        <taxon>Bacteria</taxon>
        <taxon>Pseudomonadati</taxon>
        <taxon>Pseudomonadota</taxon>
        <taxon>Gammaproteobacteria</taxon>
        <taxon>Enterobacterales</taxon>
        <taxon>Enterobacteriaceae</taxon>
        <taxon>Salmonella</taxon>
    </lineage>
</organism>
<dbReference type="Proteomes" id="UP000254712">
    <property type="component" value="Unassembled WGS sequence"/>
</dbReference>
<evidence type="ECO:0000313" key="2">
    <source>
        <dbReference type="EMBL" id="SUH34385.1"/>
    </source>
</evidence>
<feature type="region of interest" description="Disordered" evidence="1">
    <location>
        <begin position="34"/>
        <end position="61"/>
    </location>
</feature>
<sequence length="61" mass="6648">MVDAVYTDTLPPPGVMQVLTENHINWSCVNSVKRPTSAQNAPGTYAAGQRHSPWLSPDGKR</sequence>
<dbReference type="AlphaFoldDB" id="A0A379WJM9"/>
<dbReference type="EMBL" id="UGXT01000002">
    <property type="protein sequence ID" value="SUH34385.1"/>
    <property type="molecule type" value="Genomic_DNA"/>
</dbReference>
<protein>
    <submittedName>
        <fullName evidence="2">Glycerol-3-phosphate regulon repressor, DeoR family</fullName>
    </submittedName>
</protein>
<proteinExistence type="predicted"/>
<evidence type="ECO:0000256" key="1">
    <source>
        <dbReference type="SAM" id="MobiDB-lite"/>
    </source>
</evidence>
<reference evidence="2 3" key="1">
    <citation type="submission" date="2018-06" db="EMBL/GenBank/DDBJ databases">
        <authorList>
            <consortium name="Pathogen Informatics"/>
            <person name="Doyle S."/>
        </authorList>
    </citation>
    <scope>NUCLEOTIDE SEQUENCE [LARGE SCALE GENOMIC DNA]</scope>
    <source>
        <strain evidence="2 3">NCTC8261</strain>
    </source>
</reference>
<name>A0A379WJM9_SALET</name>
<gene>
    <name evidence="2" type="ORF">NCTC8261_00565</name>
</gene>